<evidence type="ECO:0000313" key="3">
    <source>
        <dbReference type="Proteomes" id="UP000504621"/>
    </source>
</evidence>
<dbReference type="OrthoDB" id="1740355at2759"/>
<dbReference type="AlphaFoldDB" id="A0A6J0ZQV5"/>
<dbReference type="RefSeq" id="XP_021277177.1">
    <property type="nucleotide sequence ID" value="XM_021421502.1"/>
</dbReference>
<reference evidence="4" key="1">
    <citation type="submission" date="2025-08" db="UniProtKB">
        <authorList>
            <consortium name="RefSeq"/>
        </authorList>
    </citation>
    <scope>IDENTIFICATION</scope>
    <source>
        <tissue evidence="4">Leaf</tissue>
    </source>
</reference>
<evidence type="ECO:0000256" key="1">
    <source>
        <dbReference type="SAM" id="SignalP"/>
    </source>
</evidence>
<feature type="non-terminal residue" evidence="4">
    <location>
        <position position="211"/>
    </location>
</feature>
<evidence type="ECO:0000313" key="4">
    <source>
        <dbReference type="RefSeq" id="XP_021277177.1"/>
    </source>
</evidence>
<dbReference type="GeneID" id="110411372"/>
<feature type="signal peptide" evidence="1">
    <location>
        <begin position="1"/>
        <end position="29"/>
    </location>
</feature>
<name>A0A6J0ZQV5_9ROSI</name>
<evidence type="ECO:0000259" key="2">
    <source>
        <dbReference type="Pfam" id="PF23001"/>
    </source>
</evidence>
<protein>
    <submittedName>
        <fullName evidence="4">Subtilisin-like protease SBT6.1</fullName>
    </submittedName>
</protein>
<dbReference type="InterPro" id="IPR055143">
    <property type="entry name" value="MBTP1_N"/>
</dbReference>
<keyword evidence="3" id="KW-1185">Reference proteome</keyword>
<gene>
    <name evidence="4" type="primary">LOC110411372</name>
</gene>
<accession>A0A6J0ZQV5</accession>
<sequence length="211" mass="23731">MITIQSSFPLKSSLFILLLSLSLLHFKLSSDPTVNQSLTLTPNRTQPQPQTTRNNYIIRFTDYKPASDHRSYLESSLRSDGWEWIERRNPASKFPTDFGLVSIKDSVKEALIGKIERLGLVKDVNVDLSYNRGMLGAAFENGKKRPGKIFTSMSFSEEKNCHDSCLSNSSINWSRHLLMQRSQVTSLFGADALWGKGYTGAKVKMAIFDTG</sequence>
<keyword evidence="1" id="KW-0732">Signal</keyword>
<dbReference type="Proteomes" id="UP000504621">
    <property type="component" value="Unplaced"/>
</dbReference>
<feature type="chain" id="PRO_5026802405" evidence="1">
    <location>
        <begin position="30"/>
        <end position="211"/>
    </location>
</feature>
<dbReference type="Pfam" id="PF23001">
    <property type="entry name" value="MBTP1_N"/>
    <property type="match status" value="1"/>
</dbReference>
<organism evidence="3 4">
    <name type="scientific">Herrania umbratica</name>
    <dbReference type="NCBI Taxonomy" id="108875"/>
    <lineage>
        <taxon>Eukaryota</taxon>
        <taxon>Viridiplantae</taxon>
        <taxon>Streptophyta</taxon>
        <taxon>Embryophyta</taxon>
        <taxon>Tracheophyta</taxon>
        <taxon>Spermatophyta</taxon>
        <taxon>Magnoliopsida</taxon>
        <taxon>eudicotyledons</taxon>
        <taxon>Gunneridae</taxon>
        <taxon>Pentapetalae</taxon>
        <taxon>rosids</taxon>
        <taxon>malvids</taxon>
        <taxon>Malvales</taxon>
        <taxon>Malvaceae</taxon>
        <taxon>Byttnerioideae</taxon>
        <taxon>Herrania</taxon>
    </lineage>
</organism>
<proteinExistence type="predicted"/>
<feature type="domain" description="Membrane-bound transcription factor site-1 protease-like N-terminal" evidence="2">
    <location>
        <begin position="53"/>
        <end position="126"/>
    </location>
</feature>